<reference evidence="3" key="1">
    <citation type="submission" date="2019-03" db="EMBL/GenBank/DDBJ databases">
        <title>Snf2 controls pulcherriminic acid biosynthesis and connects pigmentation and antifungal activity of the yeast Metschnikowia pulcherrima.</title>
        <authorList>
            <person name="Gore-Lloyd D."/>
            <person name="Sumann I."/>
            <person name="Brachmann A.O."/>
            <person name="Schneeberger K."/>
            <person name="Ortiz-Merino R.A."/>
            <person name="Moreno-Beltran M."/>
            <person name="Schlaefli M."/>
            <person name="Kirner P."/>
            <person name="Santos Kron A."/>
            <person name="Wolfe K.H."/>
            <person name="Piel J."/>
            <person name="Ahrens C.H."/>
            <person name="Henk D."/>
            <person name="Freimoser F.M."/>
        </authorList>
    </citation>
    <scope>NUCLEOTIDE SEQUENCE [LARGE SCALE GENOMIC DNA]</scope>
    <source>
        <strain evidence="3">APC 1.2</strain>
    </source>
</reference>
<gene>
    <name evidence="2" type="primary">MPUL0C09160</name>
    <name evidence="2" type="ORF">METSCH_C09160</name>
</gene>
<evidence type="ECO:0000313" key="2">
    <source>
        <dbReference type="EMBL" id="QBM88935.1"/>
    </source>
</evidence>
<protein>
    <submittedName>
        <fullName evidence="2">Protein PET111</fullName>
    </submittedName>
</protein>
<feature type="compositionally biased region" description="Low complexity" evidence="1">
    <location>
        <begin position="94"/>
        <end position="103"/>
    </location>
</feature>
<dbReference type="EMBL" id="CP034458">
    <property type="protein sequence ID" value="QBM88935.1"/>
    <property type="molecule type" value="Genomic_DNA"/>
</dbReference>
<evidence type="ECO:0000256" key="1">
    <source>
        <dbReference type="SAM" id="MobiDB-lite"/>
    </source>
</evidence>
<sequence length="801" mass="93093">MPRQFPLFRSFHNLVWNIKHYQPSARRPPFKASRHPFCTNIQLRDASYAYWFEETSRDIRQKLAEKNANYSDSVPTHLPKPADVSLRALSSAHSSTDNSSPPNSDKPKLEISTQEIEIVRLFQTGKYGEMYTRLKEYKAQDSHIPIELLNEMASRIYNTLPSNSIDPYLLQSVVEPPAFYLKDDLRYLKLYSRIQPGLTGLYKIFSLYESVGLQNEKFLLHYIWLCYHEGDLQTIQKLLYIYLQSPSYDSRTLSHVINAFVYNYEVSFAKSLLDSIVAMNKPLSEALVSSTIVAFVKVGALYDNLYDVSQLWLTSENCESLYPKTIALLIKQTYRYGTEKEISLVDELCSALEYDNNFLVQMVRCQAKILHRDNNQKKSLTEEDVSQILKVRNALGKSKHALKIYYESYILFFAKYCTMAMVQLILKEMRKDEIPISKFAYDAVVQHYVSSSKFVLLSQFMQKFVSRYVLFEPIYAKLLFEAFIRTYPYHGKEFAHSFHDWLQNTPLLLKHDKSAIGQACQISTTGSKMTPCSVKRPNLKDSKIYTSPGWKNIEQSARRFVRVQKRHQIQFRMTRGLRDVLRKGIRPDYHVIEETLKNLNPTKRRGILESLPAMRMGSSVTRLRVHHFLLAYPRKDHFTKFAEKHLESLNTSDKLFVARRSLNSYNTTATSLLLDSLSDVDMTDGRHMIALNLRLRNCILKKDYAGCVKFIDSFPIDGITLSPYIYDQCRYIEKSLSRQLKGSGALAESIRMALEKLRGLIGDIQIRLDKDEVDIRVLIRDSFRMLSDWVEMSRKQDERKA</sequence>
<keyword evidence="3" id="KW-1185">Reference proteome</keyword>
<name>A0A4P6XQF4_9ASCO</name>
<evidence type="ECO:0000313" key="3">
    <source>
        <dbReference type="Proteomes" id="UP000292447"/>
    </source>
</evidence>
<accession>A0A4P6XQF4</accession>
<proteinExistence type="predicted"/>
<dbReference type="Proteomes" id="UP000292447">
    <property type="component" value="Chromosome III"/>
</dbReference>
<feature type="region of interest" description="Disordered" evidence="1">
    <location>
        <begin position="88"/>
        <end position="109"/>
    </location>
</feature>
<dbReference type="AlphaFoldDB" id="A0A4P6XQF4"/>
<organism evidence="2 3">
    <name type="scientific">Metschnikowia aff. pulcherrima</name>
    <dbReference type="NCBI Taxonomy" id="2163413"/>
    <lineage>
        <taxon>Eukaryota</taxon>
        <taxon>Fungi</taxon>
        <taxon>Dikarya</taxon>
        <taxon>Ascomycota</taxon>
        <taxon>Saccharomycotina</taxon>
        <taxon>Pichiomycetes</taxon>
        <taxon>Metschnikowiaceae</taxon>
        <taxon>Metschnikowia</taxon>
    </lineage>
</organism>